<gene>
    <name evidence="2" type="ORF">N495_11530</name>
</gene>
<evidence type="ECO:0000313" key="3">
    <source>
        <dbReference type="Proteomes" id="UP000032250"/>
    </source>
</evidence>
<dbReference type="InterPro" id="IPR018540">
    <property type="entry name" value="Spo0E-like"/>
</dbReference>
<keyword evidence="1" id="KW-0175">Coiled coil</keyword>
<name>A0A0D1A059_CLOBO</name>
<proteinExistence type="predicted"/>
<dbReference type="Pfam" id="PF09388">
    <property type="entry name" value="SpoOE-like"/>
    <property type="match status" value="1"/>
</dbReference>
<dbReference type="InterPro" id="IPR036638">
    <property type="entry name" value="HLH_DNA-bd_sf"/>
</dbReference>
<organism evidence="2 3">
    <name type="scientific">Clostridium botulinum B2 450</name>
    <dbReference type="NCBI Taxonomy" id="1379739"/>
    <lineage>
        <taxon>Bacteria</taxon>
        <taxon>Bacillati</taxon>
        <taxon>Bacillota</taxon>
        <taxon>Clostridia</taxon>
        <taxon>Eubacteriales</taxon>
        <taxon>Clostridiaceae</taxon>
        <taxon>Clostridium</taxon>
    </lineage>
</organism>
<dbReference type="AlphaFoldDB" id="A0A0D1A059"/>
<evidence type="ECO:0000313" key="2">
    <source>
        <dbReference type="EMBL" id="KIS24183.1"/>
    </source>
</evidence>
<comment type="caution">
    <text evidence="2">The sequence shown here is derived from an EMBL/GenBank/DDBJ whole genome shotgun (WGS) entry which is preliminary data.</text>
</comment>
<reference evidence="2 3" key="1">
    <citation type="submission" date="2014-06" db="EMBL/GenBank/DDBJ databases">
        <title>Genome characterization of distinct group I Clostridium botulinum lineages.</title>
        <authorList>
            <person name="Giordani F."/>
            <person name="Anselmo A."/>
            <person name="Fillo S."/>
            <person name="Palozzi A.M."/>
            <person name="Fortunato A."/>
            <person name="Gentile B."/>
            <person name="Ciammaruconi A."/>
            <person name="Anniballi F."/>
            <person name="De Medici D."/>
            <person name="Lista F."/>
        </authorList>
    </citation>
    <scope>NUCLEOTIDE SEQUENCE [LARGE SCALE GENOMIC DNA]</scope>
    <source>
        <strain evidence="2 3">B2 450</strain>
    </source>
</reference>
<dbReference type="EMBL" id="JXSU01000007">
    <property type="protein sequence ID" value="KIS24183.1"/>
    <property type="molecule type" value="Genomic_DNA"/>
</dbReference>
<dbReference type="GO" id="GO:0046983">
    <property type="term" value="F:protein dimerization activity"/>
    <property type="evidence" value="ECO:0007669"/>
    <property type="project" value="InterPro"/>
</dbReference>
<dbReference type="Gene3D" id="4.10.280.10">
    <property type="entry name" value="Helix-loop-helix DNA-binding domain"/>
    <property type="match status" value="1"/>
</dbReference>
<dbReference type="RefSeq" id="WP_003485045.1">
    <property type="nucleotide sequence ID" value="NZ_JXSU01000007.1"/>
</dbReference>
<dbReference type="Proteomes" id="UP000032250">
    <property type="component" value="Unassembled WGS sequence"/>
</dbReference>
<dbReference type="PATRIC" id="fig|1379739.3.peg.2683"/>
<accession>A0A0D1A059</accession>
<evidence type="ECO:0000256" key="1">
    <source>
        <dbReference type="SAM" id="Coils"/>
    </source>
</evidence>
<sequence length="55" mass="6517">MSKEQLLLEKIEEARTLMNQLISERSQLIDEDLVLLSQQLDTLLNEYNKFLSQNH</sequence>
<feature type="coiled-coil region" evidence="1">
    <location>
        <begin position="4"/>
        <end position="31"/>
    </location>
</feature>
<dbReference type="SUPFAM" id="SSF140500">
    <property type="entry name" value="BAS1536-like"/>
    <property type="match status" value="1"/>
</dbReference>
<protein>
    <submittedName>
        <fullName evidence="2">Transposase</fullName>
    </submittedName>
</protein>
<dbReference type="GO" id="GO:0043937">
    <property type="term" value="P:regulation of sporulation"/>
    <property type="evidence" value="ECO:0007669"/>
    <property type="project" value="InterPro"/>
</dbReference>
<dbReference type="HOGENOM" id="CLU_189149_5_2_9"/>
<dbReference type="OrthoDB" id="2991049at2"/>
<dbReference type="InterPro" id="IPR037208">
    <property type="entry name" value="Spo0E-like_sf"/>
</dbReference>